<dbReference type="AlphaFoldDB" id="A0A1G4J5X6"/>
<evidence type="ECO:0000256" key="5">
    <source>
        <dbReference type="ARBA" id="ARBA00023288"/>
    </source>
</evidence>
<evidence type="ECO:0000313" key="8">
    <source>
        <dbReference type="EMBL" id="SCU85118.1"/>
    </source>
</evidence>
<feature type="region of interest" description="Disordered" evidence="6">
    <location>
        <begin position="331"/>
        <end position="373"/>
    </location>
</feature>
<keyword evidence="2" id="KW-0472">Membrane</keyword>
<evidence type="ECO:0000256" key="2">
    <source>
        <dbReference type="ARBA" id="ARBA00022622"/>
    </source>
</evidence>
<dbReference type="InterPro" id="IPR025928">
    <property type="entry name" value="Flocculin_t3_rpt"/>
</dbReference>
<accession>A0A1G4J5X6</accession>
<dbReference type="Proteomes" id="UP000191144">
    <property type="component" value="Chromosome D"/>
</dbReference>
<dbReference type="OrthoDB" id="4036194at2759"/>
<sequence length="576" mass="61760">MVKKSTLASLAAVLVSVAAEPEITDIKMVSVDTGSSDTHGVYDATFIEVSIKATETGTCWFKMPADVVTFNQDTPYSFEYGSVNRDDDDFKISLTFDSLPKDGVAQFGVYTRFQFPYQTGHEEPKSESFKISSSSGEFTANVNHKELPTDQISVHSLLTSSQIIYDVYVPADMITNTTTLVAKSADGRIFDGSIVGVYSVQSPPTFHETSSDSSIYSGMDYTWQDFCTDSETKIVYSGQELETAKWVLFKFFASVPADLQYYNQVIDVTIGEVTETITTHTYSRYYPGFIEAPSYKRDGSGSGTNGNQVTSYSSSQASAAAQISTSDIQASTAAQTSSSESQATTASQTSSSETQTSSAAQTSHSESQTAASAQTSSVKLHSAAVSSTPYSGYFNSTRSVSSTAHVFSTTVITTCPTCEVKATTVGVSTATVTIDDVVTEYLTYCPLETQATMVISKGTTYAPSVVITEVESNLFTAYTTYCPIETKTTSTVSEISSTPTVVVSKGTTYAPSVVTSEAKSGFTTYTTYSPYTTASDKATGYNSTSTSTTHSVYEGSANLMKTSFAAVFFGLLAFWM</sequence>
<name>A0A1G4J5X6_9SACH</name>
<keyword evidence="4" id="KW-0325">Glycoprotein</keyword>
<feature type="signal peptide" evidence="7">
    <location>
        <begin position="1"/>
        <end position="19"/>
    </location>
</feature>
<comment type="subcellular location">
    <subcellularLocation>
        <location evidence="1">Membrane</location>
        <topology evidence="1">Lipid-anchor</topology>
        <topology evidence="1">GPI-anchor</topology>
    </subcellularLocation>
</comment>
<dbReference type="EMBL" id="LT598482">
    <property type="protein sequence ID" value="SCU85118.1"/>
    <property type="molecule type" value="Genomic_DNA"/>
</dbReference>
<organism evidence="8 9">
    <name type="scientific">Lachancea meyersii CBS 8951</name>
    <dbReference type="NCBI Taxonomy" id="1266667"/>
    <lineage>
        <taxon>Eukaryota</taxon>
        <taxon>Fungi</taxon>
        <taxon>Dikarya</taxon>
        <taxon>Ascomycota</taxon>
        <taxon>Saccharomycotina</taxon>
        <taxon>Saccharomycetes</taxon>
        <taxon>Saccharomycetales</taxon>
        <taxon>Saccharomycetaceae</taxon>
        <taxon>Lachancea</taxon>
    </lineage>
</organism>
<keyword evidence="3 7" id="KW-0732">Signal</keyword>
<keyword evidence="2" id="KW-0336">GPI-anchor</keyword>
<feature type="chain" id="PRO_5009235888" evidence="7">
    <location>
        <begin position="20"/>
        <end position="576"/>
    </location>
</feature>
<keyword evidence="5" id="KW-0449">Lipoprotein</keyword>
<gene>
    <name evidence="8" type="ORF">LAME_0D00188G</name>
</gene>
<evidence type="ECO:0000313" key="9">
    <source>
        <dbReference type="Proteomes" id="UP000191144"/>
    </source>
</evidence>
<proteinExistence type="predicted"/>
<evidence type="ECO:0000256" key="1">
    <source>
        <dbReference type="ARBA" id="ARBA00004589"/>
    </source>
</evidence>
<evidence type="ECO:0000256" key="6">
    <source>
        <dbReference type="SAM" id="MobiDB-lite"/>
    </source>
</evidence>
<evidence type="ECO:0000256" key="3">
    <source>
        <dbReference type="ARBA" id="ARBA00022729"/>
    </source>
</evidence>
<keyword evidence="9" id="KW-1185">Reference proteome</keyword>
<evidence type="ECO:0000256" key="7">
    <source>
        <dbReference type="SAM" id="SignalP"/>
    </source>
</evidence>
<dbReference type="Pfam" id="PF13928">
    <property type="entry name" value="Flocculin_t3"/>
    <property type="match status" value="1"/>
</dbReference>
<protein>
    <submittedName>
        <fullName evidence="8">LAME_0D00188g1_1</fullName>
    </submittedName>
</protein>
<evidence type="ECO:0000256" key="4">
    <source>
        <dbReference type="ARBA" id="ARBA00023180"/>
    </source>
</evidence>
<dbReference type="GO" id="GO:0098552">
    <property type="term" value="C:side of membrane"/>
    <property type="evidence" value="ECO:0007669"/>
    <property type="project" value="UniProtKB-KW"/>
</dbReference>
<reference evidence="9" key="1">
    <citation type="submission" date="2016-03" db="EMBL/GenBank/DDBJ databases">
        <authorList>
            <person name="Devillers Hugo."/>
        </authorList>
    </citation>
    <scope>NUCLEOTIDE SEQUENCE [LARGE SCALE GENOMIC DNA]</scope>
</reference>